<sequence length="131" mass="14453">MSDVPRSKYSTARFYFDVLTVLCILQIVVAVVIFIAAFLSGQDSRWAIAPFVHLPRSTVMWLALFAAFLGLGEIAAIQVSQAVLDMADNSRMTLERAIKHQHVTINGVTPQIAKLRSEPKLKRDAPPDTAS</sequence>
<dbReference type="Proteomes" id="UP001431784">
    <property type="component" value="Unassembled WGS sequence"/>
</dbReference>
<dbReference type="RefSeq" id="WP_274354181.1">
    <property type="nucleotide sequence ID" value="NZ_JAQZSM010000037.1"/>
</dbReference>
<feature type="transmembrane region" description="Helical" evidence="1">
    <location>
        <begin position="59"/>
        <end position="84"/>
    </location>
</feature>
<keyword evidence="1" id="KW-0472">Membrane</keyword>
<proteinExistence type="predicted"/>
<organism evidence="2 3">
    <name type="scientific">Roseinatronobacter alkalisoli</name>
    <dbReference type="NCBI Taxonomy" id="3028235"/>
    <lineage>
        <taxon>Bacteria</taxon>
        <taxon>Pseudomonadati</taxon>
        <taxon>Pseudomonadota</taxon>
        <taxon>Alphaproteobacteria</taxon>
        <taxon>Rhodobacterales</taxon>
        <taxon>Paracoccaceae</taxon>
        <taxon>Roseinatronobacter</taxon>
    </lineage>
</organism>
<accession>A0ABT5TEH1</accession>
<reference evidence="2" key="1">
    <citation type="submission" date="2023-02" db="EMBL/GenBank/DDBJ databases">
        <title>Description of Roseinatronobacter alkalisoli sp. nov., an alkaliphilic bacerium isolated from soda soil.</title>
        <authorList>
            <person name="Wei W."/>
        </authorList>
    </citation>
    <scope>NUCLEOTIDE SEQUENCE</scope>
    <source>
        <strain evidence="2">HJB301</strain>
    </source>
</reference>
<keyword evidence="1" id="KW-1133">Transmembrane helix</keyword>
<protein>
    <submittedName>
        <fullName evidence="2">Uncharacterized protein</fullName>
    </submittedName>
</protein>
<evidence type="ECO:0000313" key="3">
    <source>
        <dbReference type="Proteomes" id="UP001431784"/>
    </source>
</evidence>
<keyword evidence="1" id="KW-0812">Transmembrane</keyword>
<keyword evidence="3" id="KW-1185">Reference proteome</keyword>
<gene>
    <name evidence="2" type="ORF">PUT78_20845</name>
</gene>
<feature type="transmembrane region" description="Helical" evidence="1">
    <location>
        <begin position="12"/>
        <end position="39"/>
    </location>
</feature>
<evidence type="ECO:0000256" key="1">
    <source>
        <dbReference type="SAM" id="Phobius"/>
    </source>
</evidence>
<comment type="caution">
    <text evidence="2">The sequence shown here is derived from an EMBL/GenBank/DDBJ whole genome shotgun (WGS) entry which is preliminary data.</text>
</comment>
<name>A0ABT5TEH1_9RHOB</name>
<dbReference type="EMBL" id="JAQZSM010000037">
    <property type="protein sequence ID" value="MDD7973512.1"/>
    <property type="molecule type" value="Genomic_DNA"/>
</dbReference>
<evidence type="ECO:0000313" key="2">
    <source>
        <dbReference type="EMBL" id="MDD7973512.1"/>
    </source>
</evidence>